<name>A0A7D7L2H0_KOCVA</name>
<dbReference type="PANTHER" id="PTHR24286:SF24">
    <property type="entry name" value="LANOSTEROL 14-ALPHA DEMETHYLASE"/>
    <property type="match status" value="1"/>
</dbReference>
<evidence type="ECO:0000256" key="2">
    <source>
        <dbReference type="ARBA" id="ARBA00010617"/>
    </source>
</evidence>
<dbReference type="SUPFAM" id="SSF48264">
    <property type="entry name" value="Cytochrome P450"/>
    <property type="match status" value="1"/>
</dbReference>
<dbReference type="InterPro" id="IPR036396">
    <property type="entry name" value="Cyt_P450_sf"/>
</dbReference>
<accession>A0A7D7L2H0</accession>
<dbReference type="KEGG" id="kvr:CIB50_0000886"/>
<evidence type="ECO:0000256" key="9">
    <source>
        <dbReference type="SAM" id="MobiDB-lite"/>
    </source>
</evidence>
<dbReference type="Gene3D" id="1.10.630.10">
    <property type="entry name" value="Cytochrome P450"/>
    <property type="match status" value="1"/>
</dbReference>
<evidence type="ECO:0000313" key="10">
    <source>
        <dbReference type="EMBL" id="QMS56184.1"/>
    </source>
</evidence>
<dbReference type="GO" id="GO:0004497">
    <property type="term" value="F:monooxygenase activity"/>
    <property type="evidence" value="ECO:0007669"/>
    <property type="project" value="UniProtKB-KW"/>
</dbReference>
<evidence type="ECO:0000256" key="5">
    <source>
        <dbReference type="ARBA" id="ARBA00023002"/>
    </source>
</evidence>
<keyword evidence="4 8" id="KW-0479">Metal-binding</keyword>
<dbReference type="GO" id="GO:0005506">
    <property type="term" value="F:iron ion binding"/>
    <property type="evidence" value="ECO:0007669"/>
    <property type="project" value="InterPro"/>
</dbReference>
<evidence type="ECO:0000256" key="7">
    <source>
        <dbReference type="ARBA" id="ARBA00023033"/>
    </source>
</evidence>
<dbReference type="InterPro" id="IPR002401">
    <property type="entry name" value="Cyt_P450_E_grp-I"/>
</dbReference>
<keyword evidence="11" id="KW-1185">Reference proteome</keyword>
<protein>
    <submittedName>
        <fullName evidence="10">Fatty-acid peroxygenase</fullName>
        <ecNumber evidence="10">1.11.2.4</ecNumber>
    </submittedName>
</protein>
<comment type="similarity">
    <text evidence="2">Belongs to the cytochrome P450 family.</text>
</comment>
<dbReference type="Pfam" id="PF00067">
    <property type="entry name" value="p450"/>
    <property type="match status" value="1"/>
</dbReference>
<feature type="binding site" description="axial binding residue" evidence="8">
    <location>
        <position position="389"/>
    </location>
    <ligand>
        <name>heme</name>
        <dbReference type="ChEBI" id="CHEBI:30413"/>
    </ligand>
    <ligandPart>
        <name>Fe</name>
        <dbReference type="ChEBI" id="CHEBI:18248"/>
    </ligandPart>
</feature>
<dbReference type="Proteomes" id="UP000216825">
    <property type="component" value="Chromosome"/>
</dbReference>
<dbReference type="EMBL" id="CP059343">
    <property type="protein sequence ID" value="QMS56184.1"/>
    <property type="molecule type" value="Genomic_DNA"/>
</dbReference>
<evidence type="ECO:0000256" key="1">
    <source>
        <dbReference type="ARBA" id="ARBA00001971"/>
    </source>
</evidence>
<dbReference type="GO" id="GO:0004601">
    <property type="term" value="F:peroxidase activity"/>
    <property type="evidence" value="ECO:0007669"/>
    <property type="project" value="UniProtKB-KW"/>
</dbReference>
<dbReference type="PRINTS" id="PR00463">
    <property type="entry name" value="EP450I"/>
</dbReference>
<keyword evidence="10" id="KW-0575">Peroxidase</keyword>
<dbReference type="PANTHER" id="PTHR24286">
    <property type="entry name" value="CYTOCHROME P450 26"/>
    <property type="match status" value="1"/>
</dbReference>
<feature type="region of interest" description="Disordered" evidence="9">
    <location>
        <begin position="1"/>
        <end position="20"/>
    </location>
</feature>
<evidence type="ECO:0000256" key="3">
    <source>
        <dbReference type="ARBA" id="ARBA00022617"/>
    </source>
</evidence>
<sequence length="440" mass="48241">MNGTVSQTSHTGGMTSQFAQTRSEQGLSLLRSGYLFASRVRRRAGLSSDSGCPVRMPLLGKQTVLVRGEEGVQLFYDTSRVRRDGAMPGVVKGPLFGAGAVHGLDGEAHSVRKNQLADMAYEDERVAAYKPFVAEELEALVTRWRKGDNVYDSTATAFGRASFRWAGIPWSTREMDRWSHRMSRLLDTFGRPAVHLVSRLDRIALDRRFAALIRDVRAGKVAAPEDSVLAHMARLVDENGALVDARTAGIELQNLTRPNVAVARFAAFAATALAEHPEWVERIRRASEERDGALVDVPEAVAFAQEVRRVYPFVPMLPAEATQDTEIQGCPVHKGQRVLLDILGTNTDPASWDRAATFDPERFLGVEDAEAITTFIPQGGADVRTGHRCPGEKIAVTSLSAAVVALCRPEVQLPSDQDDLTFSWTHMLTRPVTGVRVRAA</sequence>
<evidence type="ECO:0000256" key="4">
    <source>
        <dbReference type="ARBA" id="ARBA00022723"/>
    </source>
</evidence>
<organism evidence="10 11">
    <name type="scientific">Kocuria varians</name>
    <name type="common">Micrococcus varians</name>
    <dbReference type="NCBI Taxonomy" id="1272"/>
    <lineage>
        <taxon>Bacteria</taxon>
        <taxon>Bacillati</taxon>
        <taxon>Actinomycetota</taxon>
        <taxon>Actinomycetes</taxon>
        <taxon>Micrococcales</taxon>
        <taxon>Micrococcaceae</taxon>
        <taxon>Kocuria</taxon>
    </lineage>
</organism>
<keyword evidence="6 8" id="KW-0408">Iron</keyword>
<dbReference type="AlphaFoldDB" id="A0A7D7L2H0"/>
<gene>
    <name evidence="10" type="primary">cypC</name>
    <name evidence="10" type="ORF">CIB50_0000886</name>
</gene>
<keyword evidence="7" id="KW-0503">Monooxygenase</keyword>
<evidence type="ECO:0000256" key="6">
    <source>
        <dbReference type="ARBA" id="ARBA00023004"/>
    </source>
</evidence>
<proteinExistence type="inferred from homology"/>
<dbReference type="GO" id="GO:0020037">
    <property type="term" value="F:heme binding"/>
    <property type="evidence" value="ECO:0007669"/>
    <property type="project" value="InterPro"/>
</dbReference>
<dbReference type="EC" id="1.11.2.4" evidence="10"/>
<dbReference type="InterPro" id="IPR001128">
    <property type="entry name" value="Cyt_P450"/>
</dbReference>
<reference evidence="11" key="1">
    <citation type="submission" date="2017-08" db="EMBL/GenBank/DDBJ databases">
        <title>Draft Genome Sequence of Kocuria varians 80.</title>
        <authorList>
            <person name="Minaev M."/>
            <person name="Kurbakov K.A."/>
            <person name="Solodovnikova G.I."/>
            <person name="Kuznetsova O.A."/>
            <person name="Lisitsyn A.B."/>
        </authorList>
    </citation>
    <scope>NUCLEOTIDE SEQUENCE [LARGE SCALE GENOMIC DNA]</scope>
    <source>
        <strain evidence="11">80</strain>
    </source>
</reference>
<evidence type="ECO:0000256" key="8">
    <source>
        <dbReference type="PIRSR" id="PIRSR602401-1"/>
    </source>
</evidence>
<dbReference type="GO" id="GO:0016705">
    <property type="term" value="F:oxidoreductase activity, acting on paired donors, with incorporation or reduction of molecular oxygen"/>
    <property type="evidence" value="ECO:0007669"/>
    <property type="project" value="InterPro"/>
</dbReference>
<evidence type="ECO:0000313" key="11">
    <source>
        <dbReference type="Proteomes" id="UP000216825"/>
    </source>
</evidence>
<reference evidence="10 11" key="2">
    <citation type="submission" date="2020-07" db="EMBL/GenBank/DDBJ databases">
        <title>Genome of starter culture bacteria Kocuria salsicia reveals its technological properties and safety for usage in meat industry.</title>
        <authorList>
            <person name="Michael M."/>
            <person name="Konstantin K."/>
            <person name="Evgenii K."/>
            <person name="Galina S."/>
            <person name="Oksana K."/>
            <person name="Andrei L."/>
        </authorList>
    </citation>
    <scope>NUCLEOTIDE SEQUENCE [LARGE SCALE GENOMIC DNA]</scope>
    <source>
        <strain evidence="10 11">80</strain>
    </source>
</reference>
<keyword evidence="5 10" id="KW-0560">Oxidoreductase</keyword>
<keyword evidence="3 8" id="KW-0349">Heme</keyword>
<comment type="cofactor">
    <cofactor evidence="1 8">
        <name>heme</name>
        <dbReference type="ChEBI" id="CHEBI:30413"/>
    </cofactor>
</comment>
<dbReference type="GO" id="GO:0016125">
    <property type="term" value="P:sterol metabolic process"/>
    <property type="evidence" value="ECO:0007669"/>
    <property type="project" value="TreeGrafter"/>
</dbReference>